<name>A0A1H6F5F6_9GAMM</name>
<reference evidence="1 2" key="1">
    <citation type="submission" date="2016-10" db="EMBL/GenBank/DDBJ databases">
        <authorList>
            <person name="de Groot N.N."/>
        </authorList>
    </citation>
    <scope>NUCLEOTIDE SEQUENCE [LARGE SCALE GENOMIC DNA]</scope>
    <source>
        <strain evidence="1">MBHS1</strain>
    </source>
</reference>
<dbReference type="EMBL" id="FMSV02000025">
    <property type="protein sequence ID" value="SEH04224.1"/>
    <property type="molecule type" value="Genomic_DNA"/>
</dbReference>
<dbReference type="Proteomes" id="UP000236724">
    <property type="component" value="Unassembled WGS sequence"/>
</dbReference>
<protein>
    <submittedName>
        <fullName evidence="1">Uncharacterized protein</fullName>
    </submittedName>
</protein>
<sequence length="144" mass="16576">MIGTLENCRNRWHCIAKAYHCKAGLHSPWIRIKNKVIIYACACLMTRKPPKHSIAKACATYSCKNWQPTPINYANKFIWQKTPVCNTAVSAFVSSLKMIFYTAYWITSPCNSLCHVNAVNFWSACKLPKTRYTVKWRKPANRSV</sequence>
<accession>A0A1H6F5F6</accession>
<proteinExistence type="predicted"/>
<keyword evidence="2" id="KW-1185">Reference proteome</keyword>
<evidence type="ECO:0000313" key="1">
    <source>
        <dbReference type="EMBL" id="SEH04224.1"/>
    </source>
</evidence>
<gene>
    <name evidence="1" type="ORF">MBHS_00069</name>
</gene>
<organism evidence="1 2">
    <name type="scientific">Candidatus Venteria ishoeyi</name>
    <dbReference type="NCBI Taxonomy" id="1899563"/>
    <lineage>
        <taxon>Bacteria</taxon>
        <taxon>Pseudomonadati</taxon>
        <taxon>Pseudomonadota</taxon>
        <taxon>Gammaproteobacteria</taxon>
        <taxon>Thiotrichales</taxon>
        <taxon>Thiotrichaceae</taxon>
        <taxon>Venteria</taxon>
    </lineage>
</organism>
<dbReference type="AlphaFoldDB" id="A0A1H6F5F6"/>
<evidence type="ECO:0000313" key="2">
    <source>
        <dbReference type="Proteomes" id="UP000236724"/>
    </source>
</evidence>